<accession>A0A6L6QJ44</accession>
<evidence type="ECO:0000256" key="2">
    <source>
        <dbReference type="SAM" id="Phobius"/>
    </source>
</evidence>
<sequence length="82" mass="9278">MDYEPSIVKLEAMVDTLKEELALLRGTVAALDRKVDEGFREMRAEQLQLRRDFEKLIDWVAGLTVTNVLTIVGLTLKIAGLF</sequence>
<keyword evidence="1" id="KW-0175">Coiled coil</keyword>
<keyword evidence="2" id="KW-1133">Transmembrane helix</keyword>
<dbReference type="EMBL" id="WNKX01000012">
    <property type="protein sequence ID" value="MTW12201.1"/>
    <property type="molecule type" value="Genomic_DNA"/>
</dbReference>
<proteinExistence type="predicted"/>
<keyword evidence="2" id="KW-0472">Membrane</keyword>
<dbReference type="RefSeq" id="WP_155455143.1">
    <property type="nucleotide sequence ID" value="NZ_WNKX01000012.1"/>
</dbReference>
<organism evidence="3 4">
    <name type="scientific">Massilia eburnea</name>
    <dbReference type="NCBI Taxonomy" id="1776165"/>
    <lineage>
        <taxon>Bacteria</taxon>
        <taxon>Pseudomonadati</taxon>
        <taxon>Pseudomonadota</taxon>
        <taxon>Betaproteobacteria</taxon>
        <taxon>Burkholderiales</taxon>
        <taxon>Oxalobacteraceae</taxon>
        <taxon>Telluria group</taxon>
        <taxon>Massilia</taxon>
    </lineage>
</organism>
<feature type="transmembrane region" description="Helical" evidence="2">
    <location>
        <begin position="56"/>
        <end position="79"/>
    </location>
</feature>
<evidence type="ECO:0000313" key="3">
    <source>
        <dbReference type="EMBL" id="MTW12201.1"/>
    </source>
</evidence>
<evidence type="ECO:0000256" key="1">
    <source>
        <dbReference type="SAM" id="Coils"/>
    </source>
</evidence>
<dbReference type="Proteomes" id="UP000472320">
    <property type="component" value="Unassembled WGS sequence"/>
</dbReference>
<evidence type="ECO:0000313" key="4">
    <source>
        <dbReference type="Proteomes" id="UP000472320"/>
    </source>
</evidence>
<reference evidence="3 4" key="1">
    <citation type="submission" date="2019-11" db="EMBL/GenBank/DDBJ databases">
        <title>Type strains purchased from KCTC, JCM and DSMZ.</title>
        <authorList>
            <person name="Lu H."/>
        </authorList>
    </citation>
    <scope>NUCLEOTIDE SEQUENCE [LARGE SCALE GENOMIC DNA]</scope>
    <source>
        <strain evidence="3 4">JCM 31587</strain>
    </source>
</reference>
<feature type="coiled-coil region" evidence="1">
    <location>
        <begin position="7"/>
        <end position="34"/>
    </location>
</feature>
<dbReference type="AlphaFoldDB" id="A0A6L6QJ44"/>
<keyword evidence="2" id="KW-0812">Transmembrane</keyword>
<keyword evidence="4" id="KW-1185">Reference proteome</keyword>
<comment type="caution">
    <text evidence="3">The sequence shown here is derived from an EMBL/GenBank/DDBJ whole genome shotgun (WGS) entry which is preliminary data.</text>
</comment>
<protein>
    <submittedName>
        <fullName evidence="3">Uncharacterized protein</fullName>
    </submittedName>
</protein>
<name>A0A6L6QJ44_9BURK</name>
<dbReference type="OrthoDB" id="8779290at2"/>
<gene>
    <name evidence="3" type="ORF">GM658_16470</name>
</gene>